<dbReference type="Pfam" id="PF17782">
    <property type="entry name" value="WHD_DprA"/>
    <property type="match status" value="1"/>
</dbReference>
<sequence>MAHATAMASPSHSDSQDTDALLRLVLAGGRSAPRRQLLDYHGTPHAALAAGPNAWRASGCNTMQCTRLVAPDPNAMARIQHWLATPYHHLLGWHDPDYPPLLRHVPSPPLALFIAGNPILLWHASIAIVGSRQPSAGGLDHSYGFAQALAARGLGIISGMAAGIDATAHEAALSIPSGHTVAVLGTGPDVPYPARHKKLYARITTDGAVISEYPPGTQPRAGHFPQRNRIIAGLALGTLVIEAGARSGALITARLAAEAGRAVFAVPGSLHNPMTRGCHQLIRQGATLVQDIDQILEDVATLAAPLAHTLRERLDAPSWPVAPSLSTPNSNDPKYHTLWQALAHDPMSMDSLIERTGLTAATLSSMLLTLELEGKVVVEHGRYTRTA</sequence>
<feature type="domain" description="Smf/DprA SLOG" evidence="2">
    <location>
        <begin position="90"/>
        <end position="299"/>
    </location>
</feature>
<evidence type="ECO:0000313" key="4">
    <source>
        <dbReference type="EMBL" id="AAF83734.1"/>
    </source>
</evidence>
<gene>
    <name evidence="4" type="ordered locus">XF_0924</name>
</gene>
<dbReference type="SUPFAM" id="SSF102405">
    <property type="entry name" value="MCP/YpsA-like"/>
    <property type="match status" value="1"/>
</dbReference>
<dbReference type="Gene3D" id="3.40.50.450">
    <property type="match status" value="1"/>
</dbReference>
<dbReference type="PIR" id="F82746">
    <property type="entry name" value="F82746"/>
</dbReference>
<dbReference type="STRING" id="160492.XF_0924"/>
<evidence type="ECO:0000259" key="3">
    <source>
        <dbReference type="Pfam" id="PF17782"/>
    </source>
</evidence>
<dbReference type="eggNOG" id="COG1846">
    <property type="taxonomic scope" value="Bacteria"/>
</dbReference>
<dbReference type="Pfam" id="PF02481">
    <property type="entry name" value="DNA_processg_A"/>
    <property type="match status" value="1"/>
</dbReference>
<proteinExistence type="inferred from homology"/>
<name>Q9PEV4_XYLFA</name>
<dbReference type="Gene3D" id="1.10.10.10">
    <property type="entry name" value="Winged helix-like DNA-binding domain superfamily/Winged helix DNA-binding domain"/>
    <property type="match status" value="1"/>
</dbReference>
<evidence type="ECO:0000256" key="1">
    <source>
        <dbReference type="ARBA" id="ARBA00006525"/>
    </source>
</evidence>
<evidence type="ECO:0000313" key="5">
    <source>
        <dbReference type="Proteomes" id="UP000000812"/>
    </source>
</evidence>
<dbReference type="NCBIfam" id="TIGR00732">
    <property type="entry name" value="dprA"/>
    <property type="match status" value="1"/>
</dbReference>
<dbReference type="HOGENOM" id="CLU_029601_1_1_6"/>
<dbReference type="PANTHER" id="PTHR43022">
    <property type="entry name" value="PROTEIN SMF"/>
    <property type="match status" value="1"/>
</dbReference>
<reference evidence="4 5" key="1">
    <citation type="journal article" date="2000" name="Nature">
        <title>The genome sequence of the plant pathogen Xylella fastidiosa.</title>
        <authorList>
            <person name="Simpson A.J."/>
            <person name="Reinach F.C."/>
            <person name="Arruda P."/>
            <person name="Abreu F.A."/>
            <person name="Acencio M."/>
            <person name="Alvarenga R."/>
            <person name="Alves L.M."/>
            <person name="Araya J.E."/>
            <person name="Baia G.S."/>
            <person name="Baptista C.S."/>
            <person name="Barros M.H."/>
            <person name="Bonaccorsi E.D."/>
            <person name="Bordin S."/>
            <person name="Bove J.M."/>
            <person name="Briones M.R."/>
            <person name="Bueno M.R."/>
            <person name="Camargo A.A."/>
            <person name="Camargo L.E."/>
            <person name="Carraro D.M."/>
            <person name="Carrer H."/>
            <person name="Colauto N.B."/>
            <person name="Colombo C."/>
            <person name="Costa F.F."/>
            <person name="Costa M.C."/>
            <person name="Costa-Neto C.M."/>
            <person name="Coutinho L.L."/>
            <person name="Cristofani M."/>
            <person name="Dias-Neto E."/>
            <person name="Docena C."/>
            <person name="El-Dorry H."/>
            <person name="Facincani A.P."/>
            <person name="Ferreira A.J."/>
            <person name="Ferreira V.C."/>
            <person name="Ferro J.A."/>
            <person name="Fraga J.S."/>
            <person name="Franca S.C."/>
            <person name="Franco M.C."/>
            <person name="Frohme M."/>
            <person name="Furlan L.R."/>
            <person name="Garnier M."/>
            <person name="Goldman G.H."/>
            <person name="Goldman M.H."/>
            <person name="Gomes S.L."/>
            <person name="Gruber A."/>
            <person name="Ho P.L."/>
            <person name="Hoheisel J.D."/>
            <person name="Junqueira M.L."/>
            <person name="Kemper E.L."/>
            <person name="Kitajima J.P."/>
            <person name="Krieger J.E."/>
            <person name="Kuramae E.E."/>
            <person name="Laigret F."/>
            <person name="Lambais M.R."/>
            <person name="Leite L.C."/>
            <person name="Lemos E.G."/>
            <person name="Lemos M.V."/>
            <person name="Lopes S.A."/>
            <person name="Lopes C.R."/>
            <person name="Machado J.A."/>
            <person name="Machado M.A."/>
            <person name="Madeira A.M."/>
            <person name="Madeira H.M."/>
            <person name="Marino C.L."/>
            <person name="Marques M.V."/>
            <person name="Martins E.A."/>
            <person name="Martins E.M."/>
            <person name="Matsukuma A.Y."/>
            <person name="Menck C.F."/>
            <person name="Miracca E.C."/>
            <person name="Miyaki C.Y."/>
            <person name="Monteriro-Vitorello C.B."/>
            <person name="Moon D.H."/>
            <person name="Nagai M.A."/>
            <person name="Nascimento A.L."/>
            <person name="Netto L.E."/>
            <person name="Nhani A.Jr."/>
            <person name="Nobrega F.G."/>
            <person name="Nunes L.R."/>
            <person name="Oliveira M.A."/>
            <person name="de Oliveira M.C."/>
            <person name="de Oliveira R.C."/>
            <person name="Palmieri D.A."/>
            <person name="Paris A."/>
            <person name="Peixoto B.R."/>
            <person name="Pereira G.A."/>
            <person name="Pereira H.A.Jr."/>
            <person name="Pesquero J.B."/>
            <person name="Quaggio R.B."/>
            <person name="Roberto P.G."/>
            <person name="Rodrigues V."/>
            <person name="de M Rosa A.J."/>
            <person name="de Rosa V.E.Jr."/>
            <person name="de Sa R.G."/>
            <person name="Santelli R.V."/>
            <person name="Sawasaki H.E."/>
            <person name="da Silva A.C."/>
            <person name="da Silva A.M."/>
            <person name="da Silva F.R."/>
            <person name="da Silva W.A.Jr."/>
            <person name="da Silveira J.F."/>
            <person name="Silvestri M.L."/>
            <person name="Siqueira W.J."/>
            <person name="de Souza A.A."/>
            <person name="de Souza A.P."/>
            <person name="Terenzi M.F."/>
            <person name="Truffi D."/>
            <person name="Tsai S.M."/>
            <person name="Tsuhako M.H."/>
            <person name="Vallada H."/>
            <person name="Van Sluys M.A."/>
            <person name="Verjovski-Almeida S."/>
            <person name="Vettore A.L."/>
            <person name="Zago M.A."/>
            <person name="Zatz M."/>
            <person name="Meidanis J."/>
            <person name="Setubal J.C."/>
        </authorList>
    </citation>
    <scope>NUCLEOTIDE SEQUENCE [LARGE SCALE GENOMIC DNA]</scope>
    <source>
        <strain evidence="4 5">9a5c</strain>
    </source>
</reference>
<dbReference type="InterPro" id="IPR036388">
    <property type="entry name" value="WH-like_DNA-bd_sf"/>
</dbReference>
<dbReference type="AlphaFoldDB" id="Q9PEV4"/>
<dbReference type="InterPro" id="IPR057666">
    <property type="entry name" value="DrpA_SLOG"/>
</dbReference>
<evidence type="ECO:0000259" key="2">
    <source>
        <dbReference type="Pfam" id="PF02481"/>
    </source>
</evidence>
<feature type="domain" description="DprA winged helix" evidence="3">
    <location>
        <begin position="326"/>
        <end position="381"/>
    </location>
</feature>
<dbReference type="KEGG" id="xfa:XF_0924"/>
<dbReference type="InterPro" id="IPR003488">
    <property type="entry name" value="DprA"/>
</dbReference>
<organism evidence="4 5">
    <name type="scientific">Xylella fastidiosa (strain 9a5c)</name>
    <dbReference type="NCBI Taxonomy" id="160492"/>
    <lineage>
        <taxon>Bacteria</taxon>
        <taxon>Pseudomonadati</taxon>
        <taxon>Pseudomonadota</taxon>
        <taxon>Gammaproteobacteria</taxon>
        <taxon>Lysobacterales</taxon>
        <taxon>Lysobacteraceae</taxon>
        <taxon>Xylella</taxon>
    </lineage>
</organism>
<dbReference type="InterPro" id="IPR041614">
    <property type="entry name" value="DprA_WH"/>
</dbReference>
<comment type="similarity">
    <text evidence="1">Belongs to the DprA/Smf family.</text>
</comment>
<dbReference type="EMBL" id="AE003849">
    <property type="protein sequence ID" value="AAF83734.1"/>
    <property type="molecule type" value="Genomic_DNA"/>
</dbReference>
<protein>
    <submittedName>
        <fullName evidence="4">DNA processing chain A</fullName>
    </submittedName>
</protein>
<dbReference type="Proteomes" id="UP000000812">
    <property type="component" value="Chromosome"/>
</dbReference>
<dbReference type="GO" id="GO:0009294">
    <property type="term" value="P:DNA-mediated transformation"/>
    <property type="evidence" value="ECO:0007669"/>
    <property type="project" value="InterPro"/>
</dbReference>
<dbReference type="PANTHER" id="PTHR43022:SF1">
    <property type="entry name" value="PROTEIN SMF"/>
    <property type="match status" value="1"/>
</dbReference>
<accession>Q9PEV4</accession>
<dbReference type="eggNOG" id="COG0758">
    <property type="taxonomic scope" value="Bacteria"/>
</dbReference>